<organism evidence="4">
    <name type="scientific">Dendroctonus ponderosae</name>
    <name type="common">Mountain pine beetle</name>
    <dbReference type="NCBI Taxonomy" id="77166"/>
    <lineage>
        <taxon>Eukaryota</taxon>
        <taxon>Metazoa</taxon>
        <taxon>Ecdysozoa</taxon>
        <taxon>Arthropoda</taxon>
        <taxon>Hexapoda</taxon>
        <taxon>Insecta</taxon>
        <taxon>Pterygota</taxon>
        <taxon>Neoptera</taxon>
        <taxon>Endopterygota</taxon>
        <taxon>Coleoptera</taxon>
        <taxon>Polyphaga</taxon>
        <taxon>Cucujiformia</taxon>
        <taxon>Curculionidae</taxon>
        <taxon>Scolytinae</taxon>
        <taxon>Dendroctonus</taxon>
    </lineage>
</organism>
<proteinExistence type="inferred from homology"/>
<dbReference type="Pfam" id="PF00018">
    <property type="entry name" value="SH3_1"/>
    <property type="match status" value="1"/>
</dbReference>
<name>N6T5Q6_DENPD</name>
<keyword evidence="2" id="KW-0728">SH3 domain</keyword>
<feature type="region of interest" description="Disordered" evidence="3">
    <location>
        <begin position="1"/>
        <end position="33"/>
    </location>
</feature>
<feature type="region of interest" description="Disordered" evidence="3">
    <location>
        <begin position="590"/>
        <end position="629"/>
    </location>
</feature>
<dbReference type="SMART" id="SM00228">
    <property type="entry name" value="PDZ"/>
    <property type="match status" value="1"/>
</dbReference>
<accession>N6T5Q6</accession>
<evidence type="ECO:0000256" key="1">
    <source>
        <dbReference type="ARBA" id="ARBA00007014"/>
    </source>
</evidence>
<dbReference type="AlphaFoldDB" id="N6T5Q6"/>
<dbReference type="Pfam" id="PF00595">
    <property type="entry name" value="PDZ"/>
    <property type="match status" value="1"/>
</dbReference>
<dbReference type="InterPro" id="IPR008145">
    <property type="entry name" value="GK/Ca_channel_bsu"/>
</dbReference>
<dbReference type="InterPro" id="IPR001478">
    <property type="entry name" value="PDZ"/>
</dbReference>
<evidence type="ECO:0000256" key="2">
    <source>
        <dbReference type="ARBA" id="ARBA00022443"/>
    </source>
</evidence>
<dbReference type="SMART" id="SM00326">
    <property type="entry name" value="SH3"/>
    <property type="match status" value="1"/>
</dbReference>
<gene>
    <name evidence="4" type="ORF">YQE_10338</name>
</gene>
<dbReference type="InterPro" id="IPR036034">
    <property type="entry name" value="PDZ_sf"/>
</dbReference>
<dbReference type="InterPro" id="IPR013087">
    <property type="entry name" value="Znf_C2H2_type"/>
</dbReference>
<dbReference type="InterPro" id="IPR027417">
    <property type="entry name" value="P-loop_NTPase"/>
</dbReference>
<dbReference type="Gene3D" id="3.40.50.300">
    <property type="entry name" value="P-loop containing nucleotide triphosphate hydrolases"/>
    <property type="match status" value="1"/>
</dbReference>
<dbReference type="CDD" id="cd00071">
    <property type="entry name" value="GMPK"/>
    <property type="match status" value="1"/>
</dbReference>
<comment type="similarity">
    <text evidence="1">Belongs to the MAGUK family.</text>
</comment>
<dbReference type="SMART" id="SM00072">
    <property type="entry name" value="GuKc"/>
    <property type="match status" value="1"/>
</dbReference>
<feature type="non-terminal residue" evidence="4">
    <location>
        <position position="1"/>
    </location>
</feature>
<feature type="region of interest" description="Disordered" evidence="3">
    <location>
        <begin position="538"/>
        <end position="571"/>
    </location>
</feature>
<evidence type="ECO:0000256" key="3">
    <source>
        <dbReference type="SAM" id="MobiDB-lite"/>
    </source>
</evidence>
<dbReference type="InterPro" id="IPR001452">
    <property type="entry name" value="SH3_domain"/>
</dbReference>
<dbReference type="PROSITE" id="PS50106">
    <property type="entry name" value="PDZ"/>
    <property type="match status" value="1"/>
</dbReference>
<dbReference type="Pfam" id="PF00625">
    <property type="entry name" value="Guanylate_kin"/>
    <property type="match status" value="1"/>
</dbReference>
<dbReference type="PROSITE" id="PS50002">
    <property type="entry name" value="SH3"/>
    <property type="match status" value="1"/>
</dbReference>
<dbReference type="SUPFAM" id="SSF50156">
    <property type="entry name" value="PDZ domain-like"/>
    <property type="match status" value="1"/>
</dbReference>
<dbReference type="InterPro" id="IPR020590">
    <property type="entry name" value="Guanylate_kinase_CS"/>
</dbReference>
<dbReference type="SMART" id="SM00355">
    <property type="entry name" value="ZnF_C2H2"/>
    <property type="match status" value="3"/>
</dbReference>
<sequence>RLLESHDQIADGTQNTKPRPKTEPPKLFPNGMTNDAIRMVGVRKKNGEPLGLTVQINENDNLVIARILEGGMIEKQGLLHIGDVILEVNGNQVRTPEDLQVEVAKSKDSVTLKVGNVQSSETHESIVMNGVNGVTKKLTCYMRTLYEYNPEEDSLLPCKEIGLRFDRGDILQIVDQRDPNWWQAKKVGGDNKTGLIPSLELEERRKAYVAPENDFVHKISICGARISRKKKKINYQSKSNCDFDKAELLLYEEVTRMPPFKRKTLVLIGTQGVGRRTLKNRLINSDPEKFAGVIPFTTRPQRVLEENGQTYWFTDRETMQEEIRNNKFLEYGEYNGHLYGTHLDTIRDVIKQGKMCILDCSPMSLKILHNSSEFLPYVIFIAAPGMEQLKSLYDISKSNSNLRYSSRNLTFDRQSSIRYSSRRARTLESLASLYEEEDLKRTLEDSASMQRTYDKYIDQVITNNDFDMTFRQIIEALEALTTEHQWVPGNIEDFNMVKYLCITCLYVGTDRVSFKTLDTIKPVLELFVPEIVKAELKASSPAQKVRRQSNDDESAESVDTHNDDNDDDDDYYITRQDLVSAGILPEITGSASVDAKSQPSEAEESPKVSSNEPTAKKKKTVEYTPSLKASSNNPNTKCSACWNRCSLNRQQGKTARCDYCNFFSMEKASLLKHLDTCHQELATPISLLSCQQCSFKCHSLIQLSIHRVKQHEEPANCSFRVEESNSTNRKHDLEDNYCLECVTIFLTVENYQEHMVEKHKRAVCSCCEQLFSL</sequence>
<dbReference type="InterPro" id="IPR036028">
    <property type="entry name" value="SH3-like_dom_sf"/>
</dbReference>
<dbReference type="HOGENOM" id="CLU_361934_0_0_1"/>
<dbReference type="CDD" id="cd10832">
    <property type="entry name" value="PDZ_MPP6-MPP2-like"/>
    <property type="match status" value="1"/>
</dbReference>
<dbReference type="Gene3D" id="3.30.160.60">
    <property type="entry name" value="Classic Zinc Finger"/>
    <property type="match status" value="1"/>
</dbReference>
<dbReference type="SUPFAM" id="SSF50044">
    <property type="entry name" value="SH3-domain"/>
    <property type="match status" value="1"/>
</dbReference>
<dbReference type="EMBL" id="KB741190">
    <property type="protein sequence ID" value="ENN73003.1"/>
    <property type="molecule type" value="Genomic_DNA"/>
</dbReference>
<dbReference type="Gene3D" id="2.30.30.40">
    <property type="entry name" value="SH3 Domains"/>
    <property type="match status" value="1"/>
</dbReference>
<dbReference type="InterPro" id="IPR050716">
    <property type="entry name" value="MAGUK"/>
</dbReference>
<dbReference type="PROSITE" id="PS00856">
    <property type="entry name" value="GUANYLATE_KINASE_1"/>
    <property type="match status" value="1"/>
</dbReference>
<dbReference type="Gene3D" id="2.30.42.10">
    <property type="match status" value="1"/>
</dbReference>
<dbReference type="CDD" id="cd11862">
    <property type="entry name" value="SH3_MPP"/>
    <property type="match status" value="1"/>
</dbReference>
<evidence type="ECO:0000313" key="4">
    <source>
        <dbReference type="EMBL" id="ENN73003.1"/>
    </source>
</evidence>
<feature type="compositionally biased region" description="Polar residues" evidence="3">
    <location>
        <begin position="590"/>
        <end position="600"/>
    </location>
</feature>
<dbReference type="PROSITE" id="PS50052">
    <property type="entry name" value="GUANYLATE_KINASE_2"/>
    <property type="match status" value="1"/>
</dbReference>
<protein>
    <submittedName>
        <fullName evidence="4">Uncharacterized protein</fullName>
    </submittedName>
</protein>
<dbReference type="FunFam" id="2.30.30.40:FF:000069">
    <property type="entry name" value="MAGUK p55 subfamily member 6"/>
    <property type="match status" value="1"/>
</dbReference>
<reference evidence="4" key="1">
    <citation type="journal article" date="2013" name="Genome Biol.">
        <title>Draft genome of the mountain pine beetle, Dendroctonus ponderosae Hopkins, a major forest pest.</title>
        <authorList>
            <person name="Keeling C.I."/>
            <person name="Yuen M.M."/>
            <person name="Liao N.Y."/>
            <person name="Docking T.R."/>
            <person name="Chan S.K."/>
            <person name="Taylor G.A."/>
            <person name="Palmquist D.L."/>
            <person name="Jackman S.D."/>
            <person name="Nguyen A."/>
            <person name="Li M."/>
            <person name="Henderson H."/>
            <person name="Janes J.K."/>
            <person name="Zhao Y."/>
            <person name="Pandoh P."/>
            <person name="Moore R."/>
            <person name="Sperling F.A."/>
            <person name="Huber D.P."/>
            <person name="Birol I."/>
            <person name="Jones S.J."/>
            <person name="Bohlmann J."/>
        </authorList>
    </citation>
    <scope>NUCLEOTIDE SEQUENCE</scope>
</reference>
<dbReference type="PANTHER" id="PTHR23122">
    <property type="entry name" value="MEMBRANE-ASSOCIATED GUANYLATE KINASE MAGUK"/>
    <property type="match status" value="1"/>
</dbReference>
<dbReference type="SUPFAM" id="SSF52540">
    <property type="entry name" value="P-loop containing nucleoside triphosphate hydrolases"/>
    <property type="match status" value="1"/>
</dbReference>
<dbReference type="OrthoDB" id="6773066at2759"/>
<dbReference type="InterPro" id="IPR008144">
    <property type="entry name" value="Guanylate_kin-like_dom"/>
</dbReference>